<proteinExistence type="inferred from homology"/>
<evidence type="ECO:0000313" key="4">
    <source>
        <dbReference type="EMBL" id="GAA95821.1"/>
    </source>
</evidence>
<evidence type="ECO:0000256" key="1">
    <source>
        <dbReference type="ARBA" id="ARBA00038178"/>
    </source>
</evidence>
<dbReference type="eggNOG" id="KOG3823">
    <property type="taxonomic scope" value="Eukaryota"/>
</dbReference>
<reference evidence="4 5" key="1">
    <citation type="journal article" date="2011" name="J. Gen. Appl. Microbiol.">
        <title>Draft genome sequencing of the enigmatic basidiomycete Mixia osmundae.</title>
        <authorList>
            <person name="Nishida H."/>
            <person name="Nagatsuka Y."/>
            <person name="Sugiyama J."/>
        </authorList>
    </citation>
    <scope>NUCLEOTIDE SEQUENCE [LARGE SCALE GENOMIC DNA]</scope>
    <source>
        <strain evidence="5">CBS 9802 / IAM 14324 / JCM 22182 / KY 12970</strain>
    </source>
</reference>
<sequence>MTDDQPPSPTSPSDALVDALASPTSPLSPYDSDAVQHVSKQGEYESTPVSPSPEPSELAHEGIAPDDSIASALVANDAKASKVTQSIHVEPVLPTTLDNGPAPEETVLDIEHASSVALPLSPVDTAPDTPRNVVHLVQMQQTEQALQDDEDAPATPREASRSSMQTDAASDQLRLATLETPHAPVEDPRDLGTPDTPRQPQHVISDKRLSGSAAPVDVAKSPAIGEDSISEQGNAPDTEQVREPESPFIAAQEPSMVFVAPISSKLAAQPVSAPVSLNAPPSAANNAEEPATAPAIGEQPRMIIEEPAIESAVTPSLQDPLSAAPQEAIASAYLQSSSSSLHPGSPAPSPSPSASSQKELPYYRYTKPPRNVWGIVVVGMHHALGPVVEYSWPPLLAQDEMLQNSLPFLALPDGAHLVNDLAQDPEDPTDPMLSSALAPGLSIEQRDEDYTYFHLVCPSVSPSTIFGISCNRQLPASQLLNRDASVTRSTVQKAVVVLASMPVFGPIRDKLGVITRAYFAQRDFSETAILVDFYDQLENSLGIEEDVLGDEALYMATSIRELIQQFRFKTLMLLKLLLLQRKVMFYGNTVERLCNFQYSLISMVPLLLLNLEDAATPELDERAKHMVPSSTLKTSDKLSLLHYTGHPLNIFGRNAFFQPYLPLQQIDMLKTDSYLVGTTNSIFQQQRDCKIDVLVNIETAHLEFLDPTIAPLVNLTPADRRWMDDVVRTVSDTWNANDPSRPLGMQFTGSDDFLRAKFEEYICSALSAIKFRQFIDKNPKQAHLETADLHSSLASYNEAWITAFRATPACKLWNLMTDPALFDLIEPKHPCEGQARFVDDVGLRLVEGVHDLKLEENLAPAREAISKGISTGAESIWRVYSNIRNDLSRRQEERRVKAEPTELKPVVAPPATTIPEAVKAVTTPVAESTDLPPPPPPANTKPGAAVGAQVYAGVSEASIRASTIASSFGSFLSSRRAQLWASKPQPALQQSEVTSVPVEPSPTVRPSLSQRASSVSMSVSMSQGRASSFFSRRTSSDSFASRTTATSSSESTNSSPRMTLAEMTARERAANECWPEEPAAHRESDETEVGGLSEVAL</sequence>
<feature type="region of interest" description="Disordered" evidence="2">
    <location>
        <begin position="278"/>
        <end position="297"/>
    </location>
</feature>
<gene>
    <name evidence="4" type="primary">Mo02478</name>
    <name evidence="4" type="ORF">E5Q_02478</name>
</gene>
<dbReference type="InterPro" id="IPR051731">
    <property type="entry name" value="DENND11/AVL9_GEFs"/>
</dbReference>
<dbReference type="InterPro" id="IPR037516">
    <property type="entry name" value="Tripartite_DENN"/>
</dbReference>
<feature type="compositionally biased region" description="Low complexity" evidence="2">
    <location>
        <begin position="991"/>
        <end position="1057"/>
    </location>
</feature>
<evidence type="ECO:0000256" key="2">
    <source>
        <dbReference type="SAM" id="MobiDB-lite"/>
    </source>
</evidence>
<feature type="compositionally biased region" description="Low complexity" evidence="2">
    <location>
        <begin position="334"/>
        <end position="344"/>
    </location>
</feature>
<feature type="compositionally biased region" description="Low complexity" evidence="2">
    <location>
        <begin position="278"/>
        <end position="295"/>
    </location>
</feature>
<dbReference type="InParanoid" id="G7DZ11"/>
<dbReference type="PANTHER" id="PTHR31017">
    <property type="entry name" value="LATE SECRETORY PATHWAY PROTEIN AVL9-RELATED"/>
    <property type="match status" value="1"/>
</dbReference>
<protein>
    <recommendedName>
        <fullName evidence="3">UDENN domain-containing protein</fullName>
    </recommendedName>
</protein>
<comment type="caution">
    <text evidence="4">The sequence shown here is derived from an EMBL/GenBank/DDBJ whole genome shotgun (WGS) entry which is preliminary data.</text>
</comment>
<feature type="compositionally biased region" description="Pro residues" evidence="2">
    <location>
        <begin position="1"/>
        <end position="10"/>
    </location>
</feature>
<comment type="similarity">
    <text evidence="1">Belongs to the AVL9 family.</text>
</comment>
<dbReference type="HOGENOM" id="CLU_283714_0_0_1"/>
<dbReference type="GO" id="GO:0005737">
    <property type="term" value="C:cytoplasm"/>
    <property type="evidence" value="ECO:0007669"/>
    <property type="project" value="TreeGrafter"/>
</dbReference>
<dbReference type="Proteomes" id="UP000009131">
    <property type="component" value="Unassembled WGS sequence"/>
</dbReference>
<dbReference type="Pfam" id="PF09794">
    <property type="entry name" value="Avl9"/>
    <property type="match status" value="2"/>
</dbReference>
<feature type="region of interest" description="Disordered" evidence="2">
    <location>
        <begin position="983"/>
        <end position="1097"/>
    </location>
</feature>
<evidence type="ECO:0000259" key="3">
    <source>
        <dbReference type="PROSITE" id="PS50211"/>
    </source>
</evidence>
<feature type="region of interest" description="Disordered" evidence="2">
    <location>
        <begin position="334"/>
        <end position="357"/>
    </location>
</feature>
<dbReference type="AlphaFoldDB" id="G7DZ11"/>
<dbReference type="EMBL" id="BABT02000067">
    <property type="protein sequence ID" value="GAA95821.1"/>
    <property type="molecule type" value="Genomic_DNA"/>
</dbReference>
<feature type="region of interest" description="Disordered" evidence="2">
    <location>
        <begin position="923"/>
        <end position="944"/>
    </location>
</feature>
<evidence type="ECO:0000313" key="5">
    <source>
        <dbReference type="Proteomes" id="UP000009131"/>
    </source>
</evidence>
<dbReference type="InterPro" id="IPR018307">
    <property type="entry name" value="ABL9/DENND6_dom"/>
</dbReference>
<feature type="domain" description="UDENN" evidence="3">
    <location>
        <begin position="373"/>
        <end position="838"/>
    </location>
</feature>
<keyword evidence="5" id="KW-1185">Reference proteome</keyword>
<organism evidence="4 5">
    <name type="scientific">Mixia osmundae (strain CBS 9802 / IAM 14324 / JCM 22182 / KY 12970)</name>
    <dbReference type="NCBI Taxonomy" id="764103"/>
    <lineage>
        <taxon>Eukaryota</taxon>
        <taxon>Fungi</taxon>
        <taxon>Dikarya</taxon>
        <taxon>Basidiomycota</taxon>
        <taxon>Pucciniomycotina</taxon>
        <taxon>Mixiomycetes</taxon>
        <taxon>Mixiales</taxon>
        <taxon>Mixiaceae</taxon>
        <taxon>Mixia</taxon>
    </lineage>
</organism>
<dbReference type="OrthoDB" id="26278at2759"/>
<feature type="region of interest" description="Disordered" evidence="2">
    <location>
        <begin position="1"/>
        <end position="61"/>
    </location>
</feature>
<dbReference type="PANTHER" id="PTHR31017:SF1">
    <property type="entry name" value="LATE SECRETORY PATHWAY PROTEIN AVL9 HOMOLOG"/>
    <property type="match status" value="1"/>
</dbReference>
<dbReference type="PROSITE" id="PS50211">
    <property type="entry name" value="DENN"/>
    <property type="match status" value="1"/>
</dbReference>
<name>G7DZ11_MIXOS</name>
<accession>G7DZ11</accession>
<feature type="region of interest" description="Disordered" evidence="2">
    <location>
        <begin position="139"/>
        <end position="249"/>
    </location>
</feature>
<reference evidence="4 5" key="2">
    <citation type="journal article" date="2012" name="Open Biol.">
        <title>Characteristics of nucleosomes and linker DNA regions on the genome of the basidiomycete Mixia osmundae revealed by mono- and dinucleosome mapping.</title>
        <authorList>
            <person name="Nishida H."/>
            <person name="Kondo S."/>
            <person name="Matsumoto T."/>
            <person name="Suzuki Y."/>
            <person name="Yoshikawa H."/>
            <person name="Taylor T.D."/>
            <person name="Sugiyama J."/>
        </authorList>
    </citation>
    <scope>NUCLEOTIDE SEQUENCE [LARGE SCALE GENOMIC DNA]</scope>
    <source>
        <strain evidence="5">CBS 9802 / IAM 14324 / JCM 22182 / KY 12970</strain>
    </source>
</reference>